<dbReference type="AlphaFoldDB" id="A0A9D1UH63"/>
<reference evidence="2" key="1">
    <citation type="journal article" date="2021" name="PeerJ">
        <title>Extensive microbial diversity within the chicken gut microbiome revealed by metagenomics and culture.</title>
        <authorList>
            <person name="Gilroy R."/>
            <person name="Ravi A."/>
            <person name="Getino M."/>
            <person name="Pursley I."/>
            <person name="Horton D.L."/>
            <person name="Alikhan N.F."/>
            <person name="Baker D."/>
            <person name="Gharbi K."/>
            <person name="Hall N."/>
            <person name="Watson M."/>
            <person name="Adriaenssens E.M."/>
            <person name="Foster-Nyarko E."/>
            <person name="Jarju S."/>
            <person name="Secka A."/>
            <person name="Antonio M."/>
            <person name="Oren A."/>
            <person name="Chaudhuri R.R."/>
            <person name="La Ragione R."/>
            <person name="Hildebrand F."/>
            <person name="Pallen M.J."/>
        </authorList>
    </citation>
    <scope>NUCLEOTIDE SEQUENCE</scope>
    <source>
        <strain evidence="2">Gambia16-930</strain>
    </source>
</reference>
<sequence length="351" mass="39276">MRIQKFVACFLLGCLVVSTLSAQESKRVLFIGNSYTYVNDLPGVFSELSSSVGRHADCEMIAGGGMRFMQHASSEEVLTALQTGQWDYVVLQGQSQEGAFPFGQFMQEVYPYARTLDSLAKACNSNTEVLLFMTWGYRYGDPMNCPYYDAFCTFESMSLRLRENYCMMARDFSSSVAPVGVAWLRSVQQDSTVVLHSSDNSHPSLNGTYLAACCFYGLVFGEEIHTDYLLQGMNGQDAVYLQDVANRAVVDSLNWWRTQDASLDRNETMDDCSEMNFRTIVQDGVVKVELNGLESEATVCLYDVTGRQIDVRTTTNCPNAAIFLSTKGRKGCFVVNVLYEGRRYGRKTVVI</sequence>
<dbReference type="Proteomes" id="UP000824267">
    <property type="component" value="Unassembled WGS sequence"/>
</dbReference>
<feature type="signal peptide" evidence="1">
    <location>
        <begin position="1"/>
        <end position="22"/>
    </location>
</feature>
<evidence type="ECO:0008006" key="4">
    <source>
        <dbReference type="Google" id="ProtNLM"/>
    </source>
</evidence>
<dbReference type="Gene3D" id="3.40.50.1110">
    <property type="entry name" value="SGNH hydrolase"/>
    <property type="match status" value="1"/>
</dbReference>
<dbReference type="GO" id="GO:0016788">
    <property type="term" value="F:hydrolase activity, acting on ester bonds"/>
    <property type="evidence" value="ECO:0007669"/>
    <property type="project" value="UniProtKB-ARBA"/>
</dbReference>
<dbReference type="InterPro" id="IPR036514">
    <property type="entry name" value="SGNH_hydro_sf"/>
</dbReference>
<gene>
    <name evidence="2" type="ORF">IAC47_03065</name>
</gene>
<reference evidence="2" key="2">
    <citation type="submission" date="2021-04" db="EMBL/GenBank/DDBJ databases">
        <authorList>
            <person name="Gilroy R."/>
        </authorList>
    </citation>
    <scope>NUCLEOTIDE SEQUENCE</scope>
    <source>
        <strain evidence="2">Gambia16-930</strain>
    </source>
</reference>
<evidence type="ECO:0000313" key="2">
    <source>
        <dbReference type="EMBL" id="HIW87238.1"/>
    </source>
</evidence>
<name>A0A9D1UH63_9BACT</name>
<proteinExistence type="predicted"/>
<evidence type="ECO:0000313" key="3">
    <source>
        <dbReference type="Proteomes" id="UP000824267"/>
    </source>
</evidence>
<feature type="chain" id="PRO_5039325283" description="DUF4886 domain-containing protein" evidence="1">
    <location>
        <begin position="23"/>
        <end position="351"/>
    </location>
</feature>
<organism evidence="2 3">
    <name type="scientific">Candidatus Onthomorpha intestinigallinarum</name>
    <dbReference type="NCBI Taxonomy" id="2840880"/>
    <lineage>
        <taxon>Bacteria</taxon>
        <taxon>Pseudomonadati</taxon>
        <taxon>Bacteroidota</taxon>
        <taxon>Bacteroidia</taxon>
        <taxon>Bacteroidales</taxon>
        <taxon>Candidatus Onthomorpha</taxon>
    </lineage>
</organism>
<dbReference type="SUPFAM" id="SSF52266">
    <property type="entry name" value="SGNH hydrolase"/>
    <property type="match status" value="1"/>
</dbReference>
<dbReference type="EMBL" id="DXGG01000105">
    <property type="protein sequence ID" value="HIW87238.1"/>
    <property type="molecule type" value="Genomic_DNA"/>
</dbReference>
<keyword evidence="1" id="KW-0732">Signal</keyword>
<comment type="caution">
    <text evidence="2">The sequence shown here is derived from an EMBL/GenBank/DDBJ whole genome shotgun (WGS) entry which is preliminary data.</text>
</comment>
<evidence type="ECO:0000256" key="1">
    <source>
        <dbReference type="SAM" id="SignalP"/>
    </source>
</evidence>
<protein>
    <recommendedName>
        <fullName evidence="4">DUF4886 domain-containing protein</fullName>
    </recommendedName>
</protein>
<accession>A0A9D1UH63</accession>